<dbReference type="EMBL" id="BAAAVI010000110">
    <property type="protein sequence ID" value="GAA2911388.1"/>
    <property type="molecule type" value="Genomic_DNA"/>
</dbReference>
<keyword evidence="3" id="KW-1185">Reference proteome</keyword>
<dbReference type="Proteomes" id="UP001500831">
    <property type="component" value="Unassembled WGS sequence"/>
</dbReference>
<sequence>MIHGHPVPRPQLSRRRLLAVAGAAALLAALPGAPALARARAAGLPDLTPLPPGAPDRKLFTPVEQRHAPYLVMLAPMVNDIEDADPGTIGFFKGGWWRSPAAPYNARVQEHVYTLSWFHTNQRPWNPYAGDPALLAALDAALGHYLRLQHEDGAWPEYRRDEHAMAATGFGMGYLAKTLELLRRSGTLPERQAQIRAALHKGMTWFLDLGNTKVWQSRLVYANQTSSGLAGAALALKLDPDDELRGRLSEAVKQLAARGQSPSGYFYELSGSDMNYNFEVMLPEMAETYHLTGDPTLVSMARKFTDWLGYNLVREPDGSGYIVNVAPSTRTSARFYDEVRPDPDRTALNSLFVPEVPQLGAFMSSREDLAAARAAWAADTAPIVPPAKGDTSPRILSHGIYGERFPRRHRRAVAIASLPYLRKRSFTELRSDLGQDHVFVRRPGLYLGGHFGTRATSTVRTGLTFLWHPEAGMVVHSLNDNNQGCWATVPAGGRPDADGVLPAEYFDGEPGGTAWTGHHRGHDKPFGIRYRTPDSSVRTEVTVTRDAVRRVVTTTSPATEQIPLILHPTDRLTFTDGTAAAYRANTSATADGLDLRRGDVVVRIRWGTARPAVLRYGSSTYLRDAKRLIHVLRIPHESGIDVTISFG</sequence>
<proteinExistence type="predicted"/>
<dbReference type="Gene3D" id="1.50.10.20">
    <property type="match status" value="1"/>
</dbReference>
<dbReference type="InterPro" id="IPR006311">
    <property type="entry name" value="TAT_signal"/>
</dbReference>
<reference evidence="2 3" key="1">
    <citation type="journal article" date="2019" name="Int. J. Syst. Evol. Microbiol.">
        <title>The Global Catalogue of Microorganisms (GCM) 10K type strain sequencing project: providing services to taxonomists for standard genome sequencing and annotation.</title>
        <authorList>
            <consortium name="The Broad Institute Genomics Platform"/>
            <consortium name="The Broad Institute Genome Sequencing Center for Infectious Disease"/>
            <person name="Wu L."/>
            <person name="Ma J."/>
        </authorList>
    </citation>
    <scope>NUCLEOTIDE SEQUENCE [LARGE SCALE GENOMIC DNA]</scope>
    <source>
        <strain evidence="2 3">JCM 6242</strain>
    </source>
</reference>
<comment type="caution">
    <text evidence="2">The sequence shown here is derived from an EMBL/GenBank/DDBJ whole genome shotgun (WGS) entry which is preliminary data.</text>
</comment>
<feature type="signal peptide" evidence="1">
    <location>
        <begin position="1"/>
        <end position="37"/>
    </location>
</feature>
<accession>A0ABN3WF48</accession>
<feature type="chain" id="PRO_5046222593" evidence="1">
    <location>
        <begin position="38"/>
        <end position="647"/>
    </location>
</feature>
<protein>
    <submittedName>
        <fullName evidence="2">Uncharacterized protein</fullName>
    </submittedName>
</protein>
<dbReference type="PROSITE" id="PS51318">
    <property type="entry name" value="TAT"/>
    <property type="match status" value="1"/>
</dbReference>
<dbReference type="SUPFAM" id="SSF81853">
    <property type="entry name" value="Family 10 polysaccharide lyase"/>
    <property type="match status" value="1"/>
</dbReference>
<evidence type="ECO:0000313" key="2">
    <source>
        <dbReference type="EMBL" id="GAA2911388.1"/>
    </source>
</evidence>
<evidence type="ECO:0000256" key="1">
    <source>
        <dbReference type="SAM" id="SignalP"/>
    </source>
</evidence>
<evidence type="ECO:0000313" key="3">
    <source>
        <dbReference type="Proteomes" id="UP001500831"/>
    </source>
</evidence>
<name>A0ABN3WF48_9ACTN</name>
<organism evidence="2 3">
    <name type="scientific">Streptosporangium fragile</name>
    <dbReference type="NCBI Taxonomy" id="46186"/>
    <lineage>
        <taxon>Bacteria</taxon>
        <taxon>Bacillati</taxon>
        <taxon>Actinomycetota</taxon>
        <taxon>Actinomycetes</taxon>
        <taxon>Streptosporangiales</taxon>
        <taxon>Streptosporangiaceae</taxon>
        <taxon>Streptosporangium</taxon>
    </lineage>
</organism>
<keyword evidence="1" id="KW-0732">Signal</keyword>
<gene>
    <name evidence="2" type="ORF">GCM10010517_77910</name>
</gene>
<dbReference type="RefSeq" id="WP_344981951.1">
    <property type="nucleotide sequence ID" value="NZ_BAAAVI010000110.1"/>
</dbReference>